<dbReference type="KEGG" id="bvi:Bcep1808_6843"/>
<proteinExistence type="predicted"/>
<dbReference type="Pfam" id="PF14281">
    <property type="entry name" value="PDDEXK_4"/>
    <property type="match status" value="1"/>
</dbReference>
<dbReference type="InterPro" id="IPR029470">
    <property type="entry name" value="PDDEXK_4"/>
</dbReference>
<name>A4JTX7_BURVG</name>
<evidence type="ECO:0000313" key="2">
    <source>
        <dbReference type="Proteomes" id="UP000002287"/>
    </source>
</evidence>
<organism evidence="1 2">
    <name type="scientific">Burkholderia vietnamiensis (strain G4 / LMG 22486)</name>
    <name type="common">Burkholderia cepacia (strain R1808)</name>
    <dbReference type="NCBI Taxonomy" id="269482"/>
    <lineage>
        <taxon>Bacteria</taxon>
        <taxon>Pseudomonadati</taxon>
        <taxon>Pseudomonadota</taxon>
        <taxon>Betaproteobacteria</taxon>
        <taxon>Burkholderiales</taxon>
        <taxon>Burkholderiaceae</taxon>
        <taxon>Burkholderia</taxon>
        <taxon>Burkholderia cepacia complex</taxon>
    </lineage>
</organism>
<geneLocation type="plasmid" evidence="1 2">
    <name>pBVIE01</name>
</geneLocation>
<dbReference type="AlphaFoldDB" id="A4JTX7"/>
<accession>A4JTX7</accession>
<keyword evidence="1" id="KW-0614">Plasmid</keyword>
<evidence type="ECO:0008006" key="3">
    <source>
        <dbReference type="Google" id="ProtNLM"/>
    </source>
</evidence>
<dbReference type="Proteomes" id="UP000002287">
    <property type="component" value="Plasmid pBVIE01"/>
</dbReference>
<dbReference type="EMBL" id="CP000617">
    <property type="protein sequence ID" value="ABO59730.1"/>
    <property type="molecule type" value="Genomic_DNA"/>
</dbReference>
<evidence type="ECO:0000313" key="1">
    <source>
        <dbReference type="EMBL" id="ABO59730.1"/>
    </source>
</evidence>
<sequence>MHPNLFDFAPSELSQDAFLCWLLAHAAPSHCHGRPEIHALGREFIGLMFARNSGVSPLLDIRTVKVRRQFKGIDILCVVNDTIAFLIEDKVGTTEHSGQLDTYRRRLEKLGFGRDGKPLILIYLQTGNQARYKRVRDSGYQVLSRLDVLGLLEGTAGLAAREASDIAEDFYRRLRRIETEVQSFRSTPPDTWSANARMGFFMALQGEFPEANWRYVPNPSGGFYAFIWHEEESREDGCKLHLQIEAEDGRLDLCFKVSVPRGGDVPALRARWQKEVLAAGRRIGVETLRPRRLGRGTTMTVALLIPFAVANADGTIDTVKTVRSMRKAEAVLKACFDSPAQDAHVLPMPTPADVVEG</sequence>
<gene>
    <name evidence="1" type="ordered locus">Bcep1808_6843</name>
</gene>
<reference evidence="1 2" key="1">
    <citation type="submission" date="2007-03" db="EMBL/GenBank/DDBJ databases">
        <title>Complete sequence of plasmid pBVIE01 of Burkholderia vietnamiensis G4.</title>
        <authorList>
            <consortium name="US DOE Joint Genome Institute"/>
            <person name="Copeland A."/>
            <person name="Lucas S."/>
            <person name="Lapidus A."/>
            <person name="Barry K."/>
            <person name="Detter J.C."/>
            <person name="Glavina del Rio T."/>
            <person name="Hammon N."/>
            <person name="Israni S."/>
            <person name="Dalin E."/>
            <person name="Tice H."/>
            <person name="Pitluck S."/>
            <person name="Chain P."/>
            <person name="Malfatti S."/>
            <person name="Shin M."/>
            <person name="Vergez L."/>
            <person name="Schmutz J."/>
            <person name="Larimer F."/>
            <person name="Land M."/>
            <person name="Hauser L."/>
            <person name="Kyrpides N."/>
            <person name="Tiedje J."/>
            <person name="Richardson P."/>
        </authorList>
    </citation>
    <scope>NUCLEOTIDE SEQUENCE [LARGE SCALE GENOMIC DNA]</scope>
    <source>
        <strain evidence="2">G4 / LMG 22486</strain>
        <plasmid evidence="1 2">pBVIE01</plasmid>
    </source>
</reference>
<dbReference type="HOGENOM" id="CLU_044833_0_0_4"/>
<protein>
    <recommendedName>
        <fullName evidence="3">PD-(D/E)XK nuclease superfamily protein</fullName>
    </recommendedName>
</protein>